<dbReference type="AlphaFoldDB" id="A0A133ZSH2"/>
<protein>
    <recommendedName>
        <fullName evidence="3">Sigma-70 family RNA polymerase sigma factor</fullName>
    </recommendedName>
</protein>
<dbReference type="PATRIC" id="fig|1379.3.peg.1387"/>
<dbReference type="SUPFAM" id="SSF88659">
    <property type="entry name" value="Sigma3 and sigma4 domains of RNA polymerase sigma factors"/>
    <property type="match status" value="1"/>
</dbReference>
<dbReference type="InterPro" id="IPR013324">
    <property type="entry name" value="RNA_pol_sigma_r3/r4-like"/>
</dbReference>
<evidence type="ECO:0000313" key="2">
    <source>
        <dbReference type="Proteomes" id="UP000070355"/>
    </source>
</evidence>
<dbReference type="OrthoDB" id="2990205at2"/>
<reference evidence="2" key="1">
    <citation type="submission" date="2016-01" db="EMBL/GenBank/DDBJ databases">
        <authorList>
            <person name="Mitreva M."/>
            <person name="Pepin K.H."/>
            <person name="Mihindukulasuriya K.A."/>
            <person name="Fulton R."/>
            <person name="Fronick C."/>
            <person name="O'Laughlin M."/>
            <person name="Miner T."/>
            <person name="Herter B."/>
            <person name="Rosa B.A."/>
            <person name="Cordes M."/>
            <person name="Tomlinson C."/>
            <person name="Wollam A."/>
            <person name="Palsikar V.B."/>
            <person name="Mardis E.R."/>
            <person name="Wilson R.K."/>
        </authorList>
    </citation>
    <scope>NUCLEOTIDE SEQUENCE [LARGE SCALE GENOMIC DNA]</scope>
    <source>
        <strain evidence="2">DNF01167</strain>
    </source>
</reference>
<name>A0A133ZSH2_9BACL</name>
<dbReference type="RefSeq" id="WP_060914499.1">
    <property type="nucleotide sequence ID" value="NZ_KQ959980.1"/>
</dbReference>
<organism evidence="1 2">
    <name type="scientific">Gemella haemolysans</name>
    <dbReference type="NCBI Taxonomy" id="1379"/>
    <lineage>
        <taxon>Bacteria</taxon>
        <taxon>Bacillati</taxon>
        <taxon>Bacillota</taxon>
        <taxon>Bacilli</taxon>
        <taxon>Bacillales</taxon>
        <taxon>Gemellaceae</taxon>
        <taxon>Gemella</taxon>
    </lineage>
</organism>
<accession>A0A133ZSH2</accession>
<evidence type="ECO:0000313" key="1">
    <source>
        <dbReference type="EMBL" id="KXB58397.1"/>
    </source>
</evidence>
<gene>
    <name evidence="1" type="ORF">HMPREF3186_01403</name>
</gene>
<comment type="caution">
    <text evidence="1">The sequence shown here is derived from an EMBL/GenBank/DDBJ whole genome shotgun (WGS) entry which is preliminary data.</text>
</comment>
<dbReference type="Gene3D" id="1.20.140.160">
    <property type="match status" value="1"/>
</dbReference>
<dbReference type="STRING" id="1379.HMPREF3186_01403"/>
<sequence length="138" mass="16286">MRDFKLKNNVTIEVTDEVFLAIRSSRYKERYAEKRDEKHQLIHYHAFDREDSVGENLIKDTRSLPDEIAIKNDMNSTLYNALATLPVEDQLLIYNLYVCDESLRSVAEKMHSNPMTVGRHRDKLFKHLASLLEKYKIK</sequence>
<proteinExistence type="predicted"/>
<dbReference type="Proteomes" id="UP000070355">
    <property type="component" value="Unassembled WGS sequence"/>
</dbReference>
<dbReference type="EMBL" id="LSDC01000097">
    <property type="protein sequence ID" value="KXB58397.1"/>
    <property type="molecule type" value="Genomic_DNA"/>
</dbReference>
<evidence type="ECO:0008006" key="3">
    <source>
        <dbReference type="Google" id="ProtNLM"/>
    </source>
</evidence>